<name>A0A395H6M2_9EURO</name>
<dbReference type="RefSeq" id="XP_025576845.1">
    <property type="nucleotide sequence ID" value="XM_025716366.1"/>
</dbReference>
<feature type="region of interest" description="Disordered" evidence="1">
    <location>
        <begin position="97"/>
        <end position="133"/>
    </location>
</feature>
<dbReference type="AlphaFoldDB" id="A0A395H6M2"/>
<keyword evidence="3" id="KW-1185">Reference proteome</keyword>
<organism evidence="2 3">
    <name type="scientific">Aspergillus ibericus CBS 121593</name>
    <dbReference type="NCBI Taxonomy" id="1448316"/>
    <lineage>
        <taxon>Eukaryota</taxon>
        <taxon>Fungi</taxon>
        <taxon>Dikarya</taxon>
        <taxon>Ascomycota</taxon>
        <taxon>Pezizomycotina</taxon>
        <taxon>Eurotiomycetes</taxon>
        <taxon>Eurotiomycetidae</taxon>
        <taxon>Eurotiales</taxon>
        <taxon>Aspergillaceae</taxon>
        <taxon>Aspergillus</taxon>
        <taxon>Aspergillus subgen. Circumdati</taxon>
    </lineage>
</organism>
<evidence type="ECO:0000313" key="3">
    <source>
        <dbReference type="Proteomes" id="UP000249402"/>
    </source>
</evidence>
<feature type="compositionally biased region" description="Low complexity" evidence="1">
    <location>
        <begin position="114"/>
        <end position="123"/>
    </location>
</feature>
<sequence length="155" mass="16927">MVEVFGSRWSGTEWTADGSPGFDRASEQVQVCELAKRGPEVQTTVCDITIPHLCQSDGDAEIGAQVTLNATVWKFLAQGGTSARPRSWSPIRAIADHRPQAFSDKNPWCERPTASGEASWGRARSGGRRSGQANGKKLWVTYHALGQISEKKRAE</sequence>
<dbReference type="Proteomes" id="UP000249402">
    <property type="component" value="Unassembled WGS sequence"/>
</dbReference>
<accession>A0A395H6M2</accession>
<reference evidence="2 3" key="1">
    <citation type="submission" date="2018-02" db="EMBL/GenBank/DDBJ databases">
        <title>The genomes of Aspergillus section Nigri reveals drivers in fungal speciation.</title>
        <authorList>
            <consortium name="DOE Joint Genome Institute"/>
            <person name="Vesth T.C."/>
            <person name="Nybo J."/>
            <person name="Theobald S."/>
            <person name="Brandl J."/>
            <person name="Frisvad J.C."/>
            <person name="Nielsen K.F."/>
            <person name="Lyhne E.K."/>
            <person name="Kogle M.E."/>
            <person name="Kuo A."/>
            <person name="Riley R."/>
            <person name="Clum A."/>
            <person name="Nolan M."/>
            <person name="Lipzen A."/>
            <person name="Salamov A."/>
            <person name="Henrissat B."/>
            <person name="Wiebenga A."/>
            <person name="De vries R.P."/>
            <person name="Grigoriev I.V."/>
            <person name="Mortensen U.H."/>
            <person name="Andersen M.R."/>
            <person name="Baker S.E."/>
        </authorList>
    </citation>
    <scope>NUCLEOTIDE SEQUENCE [LARGE SCALE GENOMIC DNA]</scope>
    <source>
        <strain evidence="2 3">CBS 121593</strain>
    </source>
</reference>
<proteinExistence type="predicted"/>
<dbReference type="EMBL" id="KZ824431">
    <property type="protein sequence ID" value="RAL02518.1"/>
    <property type="molecule type" value="Genomic_DNA"/>
</dbReference>
<evidence type="ECO:0000313" key="2">
    <source>
        <dbReference type="EMBL" id="RAL02518.1"/>
    </source>
</evidence>
<dbReference type="GeneID" id="37221231"/>
<dbReference type="VEuPathDB" id="FungiDB:BO80DRAFT_36893"/>
<protein>
    <submittedName>
        <fullName evidence="2">Uncharacterized protein</fullName>
    </submittedName>
</protein>
<gene>
    <name evidence="2" type="ORF">BO80DRAFT_36893</name>
</gene>
<evidence type="ECO:0000256" key="1">
    <source>
        <dbReference type="SAM" id="MobiDB-lite"/>
    </source>
</evidence>